<evidence type="ECO:0000256" key="3">
    <source>
        <dbReference type="ARBA" id="ARBA00022722"/>
    </source>
</evidence>
<dbReference type="EC" id="3.1.-.-" evidence="5"/>
<name>A0A2H0DYJ9_9BACT</name>
<dbReference type="SMART" id="SM00732">
    <property type="entry name" value="YqgFc"/>
    <property type="match status" value="1"/>
</dbReference>
<gene>
    <name evidence="7" type="ORF">COW81_02865</name>
</gene>
<comment type="subcellular location">
    <subcellularLocation>
        <location evidence="5">Cytoplasm</location>
    </subcellularLocation>
</comment>
<dbReference type="GO" id="GO:0004518">
    <property type="term" value="F:nuclease activity"/>
    <property type="evidence" value="ECO:0007669"/>
    <property type="project" value="UniProtKB-KW"/>
</dbReference>
<protein>
    <recommendedName>
        <fullName evidence="5">Putative pre-16S rRNA nuclease</fullName>
        <ecNumber evidence="5">3.1.-.-</ecNumber>
    </recommendedName>
</protein>
<dbReference type="SUPFAM" id="SSF53098">
    <property type="entry name" value="Ribonuclease H-like"/>
    <property type="match status" value="1"/>
</dbReference>
<dbReference type="EMBL" id="PCTT01000038">
    <property type="protein sequence ID" value="PIP86948.1"/>
    <property type="molecule type" value="Genomic_DNA"/>
</dbReference>
<dbReference type="PANTHER" id="PTHR33317">
    <property type="entry name" value="POLYNUCLEOTIDYL TRANSFERASE, RIBONUCLEASE H-LIKE SUPERFAMILY PROTEIN"/>
    <property type="match status" value="1"/>
</dbReference>
<dbReference type="CDD" id="cd16964">
    <property type="entry name" value="YqgF"/>
    <property type="match status" value="1"/>
</dbReference>
<keyword evidence="3 5" id="KW-0540">Nuclease</keyword>
<dbReference type="Pfam" id="PF03652">
    <property type="entry name" value="RuvX"/>
    <property type="match status" value="1"/>
</dbReference>
<keyword evidence="2 5" id="KW-0690">Ribosome biogenesis</keyword>
<dbReference type="Proteomes" id="UP000231143">
    <property type="component" value="Unassembled WGS sequence"/>
</dbReference>
<reference evidence="7 8" key="1">
    <citation type="submission" date="2017-09" db="EMBL/GenBank/DDBJ databases">
        <title>Depth-based differentiation of microbial function through sediment-hosted aquifers and enrichment of novel symbionts in the deep terrestrial subsurface.</title>
        <authorList>
            <person name="Probst A.J."/>
            <person name="Ladd B."/>
            <person name="Jarett J.K."/>
            <person name="Geller-Mcgrath D.E."/>
            <person name="Sieber C.M."/>
            <person name="Emerson J.B."/>
            <person name="Anantharaman K."/>
            <person name="Thomas B.C."/>
            <person name="Malmstrom R."/>
            <person name="Stieglmeier M."/>
            <person name="Klingl A."/>
            <person name="Woyke T."/>
            <person name="Ryan C.M."/>
            <person name="Banfield J.F."/>
        </authorList>
    </citation>
    <scope>NUCLEOTIDE SEQUENCE [LARGE SCALE GENOMIC DNA]</scope>
    <source>
        <strain evidence="7">CG22_combo_CG10-13_8_21_14_all_36_13</strain>
    </source>
</reference>
<evidence type="ECO:0000256" key="4">
    <source>
        <dbReference type="ARBA" id="ARBA00022801"/>
    </source>
</evidence>
<comment type="function">
    <text evidence="5">Could be a nuclease involved in processing of the 5'-end of pre-16S rRNA.</text>
</comment>
<evidence type="ECO:0000313" key="8">
    <source>
        <dbReference type="Proteomes" id="UP000231143"/>
    </source>
</evidence>
<dbReference type="InterPro" id="IPR012337">
    <property type="entry name" value="RNaseH-like_sf"/>
</dbReference>
<dbReference type="GO" id="GO:0000967">
    <property type="term" value="P:rRNA 5'-end processing"/>
    <property type="evidence" value="ECO:0007669"/>
    <property type="project" value="UniProtKB-UniRule"/>
</dbReference>
<dbReference type="HAMAP" id="MF_00651">
    <property type="entry name" value="Nuclease_YqgF"/>
    <property type="match status" value="1"/>
</dbReference>
<keyword evidence="4 5" id="KW-0378">Hydrolase</keyword>
<feature type="domain" description="YqgF/RNase H-like" evidence="6">
    <location>
        <begin position="2"/>
        <end position="100"/>
    </location>
</feature>
<evidence type="ECO:0000256" key="1">
    <source>
        <dbReference type="ARBA" id="ARBA00022490"/>
    </source>
</evidence>
<dbReference type="PANTHER" id="PTHR33317:SF4">
    <property type="entry name" value="POLYNUCLEOTIDYL TRANSFERASE, RIBONUCLEASE H-LIKE SUPERFAMILY PROTEIN"/>
    <property type="match status" value="1"/>
</dbReference>
<dbReference type="InterPro" id="IPR005227">
    <property type="entry name" value="YqgF"/>
</dbReference>
<evidence type="ECO:0000313" key="7">
    <source>
        <dbReference type="EMBL" id="PIP86948.1"/>
    </source>
</evidence>
<dbReference type="InterPro" id="IPR037027">
    <property type="entry name" value="YqgF/RNaseH-like_dom_sf"/>
</dbReference>
<organism evidence="7 8">
    <name type="scientific">Candidatus Campbellbacteria bacterium CG22_combo_CG10-13_8_21_14_all_36_13</name>
    <dbReference type="NCBI Taxonomy" id="1974529"/>
    <lineage>
        <taxon>Bacteria</taxon>
        <taxon>Candidatus Campbelliibacteriota</taxon>
    </lineage>
</organism>
<comment type="similarity">
    <text evidence="5">Belongs to the YqgF HJR family.</text>
</comment>
<comment type="caution">
    <text evidence="7">The sequence shown here is derived from an EMBL/GenBank/DDBJ whole genome shotgun (WGS) entry which is preliminary data.</text>
</comment>
<accession>A0A2H0DYJ9</accession>
<dbReference type="InterPro" id="IPR006641">
    <property type="entry name" value="YqgF/RNaseH-like_dom"/>
</dbReference>
<evidence type="ECO:0000256" key="5">
    <source>
        <dbReference type="HAMAP-Rule" id="MF_00651"/>
    </source>
</evidence>
<dbReference type="GO" id="GO:0005829">
    <property type="term" value="C:cytosol"/>
    <property type="evidence" value="ECO:0007669"/>
    <property type="project" value="TreeGrafter"/>
</dbReference>
<evidence type="ECO:0000259" key="6">
    <source>
        <dbReference type="SMART" id="SM00732"/>
    </source>
</evidence>
<sequence>MSIYLGIDYGEKRVGIAISDDDGRLAFPKAVLPNDRYLLPSIKNICQNKDIEAIIIGESLDLKGAKNPIMDNIERFKSFLEKETGIEIIYEPEFFTSHQAERSGTNALVDASAAALILQSYLDKKNN</sequence>
<evidence type="ECO:0000256" key="2">
    <source>
        <dbReference type="ARBA" id="ARBA00022517"/>
    </source>
</evidence>
<keyword evidence="1 5" id="KW-0963">Cytoplasm</keyword>
<dbReference type="Gene3D" id="3.30.420.140">
    <property type="entry name" value="YqgF/RNase H-like domain"/>
    <property type="match status" value="1"/>
</dbReference>
<proteinExistence type="inferred from homology"/>
<dbReference type="GO" id="GO:0016788">
    <property type="term" value="F:hydrolase activity, acting on ester bonds"/>
    <property type="evidence" value="ECO:0007669"/>
    <property type="project" value="UniProtKB-UniRule"/>
</dbReference>
<dbReference type="AlphaFoldDB" id="A0A2H0DYJ9"/>